<dbReference type="CDD" id="cd18578">
    <property type="entry name" value="ABC_6TM_Pgp_ABCB1_D2_like"/>
    <property type="match status" value="1"/>
</dbReference>
<dbReference type="InterPro" id="IPR003439">
    <property type="entry name" value="ABC_transporter-like_ATP-bd"/>
</dbReference>
<dbReference type="SUPFAM" id="SSF90123">
    <property type="entry name" value="ABC transporter transmembrane region"/>
    <property type="match status" value="2"/>
</dbReference>
<feature type="domain" description="ABC transmembrane type-1" evidence="13">
    <location>
        <begin position="823"/>
        <end position="1039"/>
    </location>
</feature>
<feature type="transmembrane region" description="Helical" evidence="11">
    <location>
        <begin position="358"/>
        <end position="379"/>
    </location>
</feature>
<evidence type="ECO:0000313" key="15">
    <source>
        <dbReference type="Proteomes" id="UP000594261"/>
    </source>
</evidence>
<keyword evidence="3" id="KW-0813">Transport</keyword>
<evidence type="ECO:0000256" key="9">
    <source>
        <dbReference type="ARBA" id="ARBA00023136"/>
    </source>
</evidence>
<dbReference type="PANTHER" id="PTHR43394:SF16">
    <property type="entry name" value="ABC TRANSPORTER B FAMILY MEMBER 4-LIKE ISOFORM X1"/>
    <property type="match status" value="1"/>
</dbReference>
<dbReference type="InterPro" id="IPR036640">
    <property type="entry name" value="ABC1_TM_sf"/>
</dbReference>
<dbReference type="InterPro" id="IPR039421">
    <property type="entry name" value="Type_1_exporter"/>
</dbReference>
<dbReference type="EMBL" id="LRBV02000006">
    <property type="status" value="NOT_ANNOTATED_CDS"/>
    <property type="molecule type" value="Genomic_DNA"/>
</dbReference>
<keyword evidence="7" id="KW-0067">ATP-binding</keyword>
<dbReference type="GO" id="GO:0090374">
    <property type="term" value="P:oligopeptide export from mitochondrion"/>
    <property type="evidence" value="ECO:0007669"/>
    <property type="project" value="TreeGrafter"/>
</dbReference>
<evidence type="ECO:0000313" key="14">
    <source>
        <dbReference type="EnsemblPlants" id="QL06p008243:mrna"/>
    </source>
</evidence>
<keyword evidence="5" id="KW-0677">Repeat</keyword>
<feature type="domain" description="ABC transmembrane type-1" evidence="13">
    <location>
        <begin position="286"/>
        <end position="458"/>
    </location>
</feature>
<feature type="transmembrane region" description="Helical" evidence="11">
    <location>
        <begin position="78"/>
        <end position="98"/>
    </location>
</feature>
<evidence type="ECO:0000256" key="2">
    <source>
        <dbReference type="ARBA" id="ARBA00007577"/>
    </source>
</evidence>
<dbReference type="FunFam" id="3.40.50.300:FF:000066">
    <property type="entry name" value="ABC transporter B family member 1"/>
    <property type="match status" value="1"/>
</dbReference>
<dbReference type="Gramene" id="QL06p008243:mrna">
    <property type="protein sequence ID" value="QL06p008243:mrna"/>
    <property type="gene ID" value="QL06p008243"/>
</dbReference>
<feature type="transmembrane region" description="Helical" evidence="11">
    <location>
        <begin position="104"/>
        <end position="124"/>
    </location>
</feature>
<feature type="transmembrane region" description="Helical" evidence="11">
    <location>
        <begin position="31"/>
        <end position="58"/>
    </location>
</feature>
<keyword evidence="4 11" id="KW-0812">Transmembrane</keyword>
<dbReference type="PROSITE" id="PS00211">
    <property type="entry name" value="ABC_TRANSPORTER_1"/>
    <property type="match status" value="2"/>
</dbReference>
<feature type="transmembrane region" description="Helical" evidence="11">
    <location>
        <begin position="886"/>
        <end position="907"/>
    </location>
</feature>
<dbReference type="Proteomes" id="UP000594261">
    <property type="component" value="Chromosome 6"/>
</dbReference>
<dbReference type="GO" id="GO:0005524">
    <property type="term" value="F:ATP binding"/>
    <property type="evidence" value="ECO:0007669"/>
    <property type="project" value="UniProtKB-KW"/>
</dbReference>
<dbReference type="AlphaFoldDB" id="A0A7N2R663"/>
<dbReference type="InterPro" id="IPR011527">
    <property type="entry name" value="ABC1_TM_dom"/>
</dbReference>
<dbReference type="Gene3D" id="3.40.50.300">
    <property type="entry name" value="P-loop containing nucleotide triphosphate hydrolases"/>
    <property type="match status" value="3"/>
</dbReference>
<dbReference type="InterPro" id="IPR027417">
    <property type="entry name" value="P-loop_NTPase"/>
</dbReference>
<keyword evidence="15" id="KW-1185">Reference proteome</keyword>
<dbReference type="FunFam" id="3.40.50.300:FF:003496">
    <property type="entry name" value="Cullin-associated NEDD8-dissociated protein 1"/>
    <property type="match status" value="1"/>
</dbReference>
<evidence type="ECO:0000259" key="12">
    <source>
        <dbReference type="PROSITE" id="PS50893"/>
    </source>
</evidence>
<dbReference type="InterPro" id="IPR003593">
    <property type="entry name" value="AAA+_ATPase"/>
</dbReference>
<dbReference type="PANTHER" id="PTHR43394">
    <property type="entry name" value="ATP-DEPENDENT PERMEASE MDL1, MITOCHONDRIAL"/>
    <property type="match status" value="1"/>
</dbReference>
<keyword evidence="6" id="KW-0547">Nucleotide-binding</keyword>
<evidence type="ECO:0000256" key="11">
    <source>
        <dbReference type="SAM" id="Phobius"/>
    </source>
</evidence>
<feature type="transmembrane region" description="Helical" evidence="11">
    <location>
        <begin position="335"/>
        <end position="352"/>
    </location>
</feature>
<feature type="transmembrane region" description="Helical" evidence="11">
    <location>
        <begin position="975"/>
        <end position="1000"/>
    </location>
</feature>
<evidence type="ECO:0000256" key="6">
    <source>
        <dbReference type="ARBA" id="ARBA00022741"/>
    </source>
</evidence>
<feature type="transmembrane region" description="Helical" evidence="11">
    <location>
        <begin position="156"/>
        <end position="176"/>
    </location>
</feature>
<dbReference type="SMART" id="SM00382">
    <property type="entry name" value="AAA"/>
    <property type="match status" value="2"/>
</dbReference>
<dbReference type="InParanoid" id="A0A7N2R663"/>
<keyword evidence="10" id="KW-0325">Glycoprotein</keyword>
<evidence type="ECO:0000256" key="1">
    <source>
        <dbReference type="ARBA" id="ARBA00004651"/>
    </source>
</evidence>
<protein>
    <submittedName>
        <fullName evidence="14">Uncharacterized protein</fullName>
    </submittedName>
</protein>
<accession>A0A7N2R663</accession>
<dbReference type="CDD" id="cd18577">
    <property type="entry name" value="ABC_6TM_Pgp_ABCB1_D1_like"/>
    <property type="match status" value="1"/>
</dbReference>
<feature type="transmembrane region" description="Helical" evidence="11">
    <location>
        <begin position="439"/>
        <end position="460"/>
    </location>
</feature>
<keyword evidence="8 11" id="KW-1133">Transmembrane helix</keyword>
<evidence type="ECO:0000256" key="5">
    <source>
        <dbReference type="ARBA" id="ARBA00022737"/>
    </source>
</evidence>
<feature type="domain" description="ABC transporter" evidence="12">
    <location>
        <begin position="1074"/>
        <end position="1264"/>
    </location>
</feature>
<sequence>MSNYRLDVPNRQLKRASFIKSILESNQILKYFILFMTMLGTSMVIGDGILTPCISGVIEAVNPMYIVEYLTRNKKNAWISLGGVILCLTGGIFVFMTLSYAEPLYWPMFIVVVMTAIIASQSLISTSFSIIQQSLALGCFPRVKVVHTSTKYKGQVYVPEINTLLILACVGVTLGFKNTLKIGNAYVDKLEVRTGWNGNKNKHEDAALKNNVEAEKSFSMINDQDNKGEKNTNTISFLKLFSFADSTNVLLIIVGTIGAIGNGLGLCKTSLHGSRDRCCRIPPGLYLKTILRHDVDFFDTETNTGEVVGRMSGDTVLIQDATGEKSMFACTGWEIFAASINIHWGIFFVAFFKGWLLTLVLLSSIPLLAAFGGLMSIIISKTASRGQNAYANASNIVEQTIGSIRTVASFTWEKQAINNYEKHLITAYKSSVHEGLASGLGLATFMLVMFNSYGLAIWSLGEASPCMSAFVAGKAAAYKIYPARTNEPIFSGFSLYIPSGTTTALVGQSGSEKSTVISLIERFYDPPAGEVLIDGINLKDLQLKWIGEKIGLVSQEPVLFSSSIKDNIAYGKVGATYEEVKTASKLANAFKFIDKFASDTLVSERGTQLSVGQKQRIAIARAILKDPRILLLDEATSALDAKSERVVQEALDRIMLNRTTVIVAHHLSMVRNADTIAVIHKGEMIEKGSHSELIKDPSGAYSQLIRLQEVNKDSKEGADDQNRYEISTESFRQSSLRNIQRISFQQSSNRASLEGSSRHSFSVTAFGLPTEVTIPNKRPAEIEENYPKVPISRIAYLNKPEIPVLLLGTIAAIITGLILLYLLIARIRLMCFEKLVHMGIDWFDEPVHSSGSIGARLSVDAATVRALVGDALGQMVHVIASSAAGLVIAFIASWQLAFIILALIPLIRVNGYIQIKFVKGFSADAKLMYEEASQVANDAVGSIRTIASFCAEGKVMGLYKSKCEGPRKAGIRQGLITGIGFGTSFGLLFLVYATSFYAVACLVQARKATFSDVFQVFFALNMAAMGISQTSSFGPDTSKAKNASGSIFAIVEQQSKINPSNESGMTLENLKGEIELFHVSFKYPCRPDIQIFQDLSLTIHSGKTIALVGESGSGKSTVIALLQRFYDPDSGHITLDGVEIQEFQVKWLRQQMGLGYDTIVREHGVQLSGGQKQRVAIARAIIESPKILLLDEATNALDAESEKVVQDALDRIIVNRTTVVVAHRLSTIRNAYVIAVVKNGLIVEKGKHDNFIRIKDGFYASLVALHTSASTA</sequence>
<proteinExistence type="inferred from homology"/>
<name>A0A7N2R663_QUELO</name>
<evidence type="ECO:0000259" key="13">
    <source>
        <dbReference type="PROSITE" id="PS50929"/>
    </source>
</evidence>
<dbReference type="GO" id="GO:0005743">
    <property type="term" value="C:mitochondrial inner membrane"/>
    <property type="evidence" value="ECO:0007669"/>
    <property type="project" value="TreeGrafter"/>
</dbReference>
<comment type="similarity">
    <text evidence="2">Belongs to the ABC transporter superfamily. ABCB family. Multidrug resistance exporter (TC 3.A.1.201) subfamily.</text>
</comment>
<organism evidence="14 15">
    <name type="scientific">Quercus lobata</name>
    <name type="common">Valley oak</name>
    <dbReference type="NCBI Taxonomy" id="97700"/>
    <lineage>
        <taxon>Eukaryota</taxon>
        <taxon>Viridiplantae</taxon>
        <taxon>Streptophyta</taxon>
        <taxon>Embryophyta</taxon>
        <taxon>Tracheophyta</taxon>
        <taxon>Spermatophyta</taxon>
        <taxon>Magnoliopsida</taxon>
        <taxon>eudicotyledons</taxon>
        <taxon>Gunneridae</taxon>
        <taxon>Pentapetalae</taxon>
        <taxon>rosids</taxon>
        <taxon>fabids</taxon>
        <taxon>Fagales</taxon>
        <taxon>Fagaceae</taxon>
        <taxon>Quercus</taxon>
    </lineage>
</organism>
<dbReference type="EnsemblPlants" id="QL06p008243:mrna">
    <property type="protein sequence ID" value="QL06p008243:mrna"/>
    <property type="gene ID" value="QL06p008243"/>
</dbReference>
<dbReference type="Pfam" id="PF00005">
    <property type="entry name" value="ABC_tran"/>
    <property type="match status" value="2"/>
</dbReference>
<evidence type="ECO:0000256" key="7">
    <source>
        <dbReference type="ARBA" id="ARBA00022840"/>
    </source>
</evidence>
<feature type="transmembrane region" description="Helical" evidence="11">
    <location>
        <begin position="249"/>
        <end position="267"/>
    </location>
</feature>
<dbReference type="PROSITE" id="PS50893">
    <property type="entry name" value="ABC_TRANSPORTER_2"/>
    <property type="match status" value="2"/>
</dbReference>
<comment type="subcellular location">
    <subcellularLocation>
        <location evidence="1">Cell membrane</location>
        <topology evidence="1">Multi-pass membrane protein</topology>
    </subcellularLocation>
</comment>
<evidence type="ECO:0000256" key="8">
    <source>
        <dbReference type="ARBA" id="ARBA00022989"/>
    </source>
</evidence>
<dbReference type="PROSITE" id="PS50929">
    <property type="entry name" value="ABC_TM1F"/>
    <property type="match status" value="2"/>
</dbReference>
<dbReference type="SUPFAM" id="SSF52540">
    <property type="entry name" value="P-loop containing nucleoside triphosphate hydrolases"/>
    <property type="match status" value="2"/>
</dbReference>
<evidence type="ECO:0000256" key="10">
    <source>
        <dbReference type="ARBA" id="ARBA00023180"/>
    </source>
</evidence>
<dbReference type="Pfam" id="PF02705">
    <property type="entry name" value="K_trans"/>
    <property type="match status" value="2"/>
</dbReference>
<dbReference type="InterPro" id="IPR017871">
    <property type="entry name" value="ABC_transporter-like_CS"/>
</dbReference>
<reference evidence="14" key="2">
    <citation type="submission" date="2021-01" db="UniProtKB">
        <authorList>
            <consortium name="EnsemblPlants"/>
        </authorList>
    </citation>
    <scope>IDENTIFICATION</scope>
</reference>
<evidence type="ECO:0000256" key="3">
    <source>
        <dbReference type="ARBA" id="ARBA00022448"/>
    </source>
</evidence>
<dbReference type="GO" id="GO:0005886">
    <property type="term" value="C:plasma membrane"/>
    <property type="evidence" value="ECO:0007669"/>
    <property type="project" value="UniProtKB-SubCell"/>
</dbReference>
<dbReference type="GO" id="GO:0016887">
    <property type="term" value="F:ATP hydrolysis activity"/>
    <property type="evidence" value="ECO:0007669"/>
    <property type="project" value="InterPro"/>
</dbReference>
<evidence type="ECO:0000256" key="4">
    <source>
        <dbReference type="ARBA" id="ARBA00022692"/>
    </source>
</evidence>
<dbReference type="InterPro" id="IPR053951">
    <property type="entry name" value="K_trans_N"/>
</dbReference>
<feature type="transmembrane region" description="Helical" evidence="11">
    <location>
        <begin position="802"/>
        <end position="824"/>
    </location>
</feature>
<feature type="domain" description="ABC transporter" evidence="12">
    <location>
        <begin position="475"/>
        <end position="706"/>
    </location>
</feature>
<reference evidence="14 15" key="1">
    <citation type="journal article" date="2016" name="G3 (Bethesda)">
        <title>First Draft Assembly and Annotation of the Genome of a California Endemic Oak Quercus lobata Nee (Fagaceae).</title>
        <authorList>
            <person name="Sork V.L."/>
            <person name="Fitz-Gibbon S.T."/>
            <person name="Puiu D."/>
            <person name="Crepeau M."/>
            <person name="Gugger P.F."/>
            <person name="Sherman R."/>
            <person name="Stevens K."/>
            <person name="Langley C.H."/>
            <person name="Pellegrini M."/>
            <person name="Salzberg S.L."/>
        </authorList>
    </citation>
    <scope>NUCLEOTIDE SEQUENCE [LARGE SCALE GENOMIC DNA]</scope>
    <source>
        <strain evidence="14 15">cv. SW786</strain>
    </source>
</reference>
<dbReference type="Gene3D" id="1.20.1560.10">
    <property type="entry name" value="ABC transporter type 1, transmembrane domain"/>
    <property type="match status" value="3"/>
</dbReference>
<dbReference type="GO" id="GO:0015421">
    <property type="term" value="F:ABC-type oligopeptide transporter activity"/>
    <property type="evidence" value="ECO:0007669"/>
    <property type="project" value="TreeGrafter"/>
</dbReference>
<dbReference type="Pfam" id="PF00664">
    <property type="entry name" value="ABC_membrane"/>
    <property type="match status" value="2"/>
</dbReference>
<keyword evidence="9 11" id="KW-0472">Membrane</keyword>